<dbReference type="Gene3D" id="3.90.79.10">
    <property type="entry name" value="Nucleoside Triphosphate Pyrophosphohydrolase"/>
    <property type="match status" value="1"/>
</dbReference>
<reference evidence="4" key="1">
    <citation type="journal article" date="2019" name="Int. J. Syst. Evol. Microbiol.">
        <title>The Global Catalogue of Microorganisms (GCM) 10K type strain sequencing project: providing services to taxonomists for standard genome sequencing and annotation.</title>
        <authorList>
            <consortium name="The Broad Institute Genomics Platform"/>
            <consortium name="The Broad Institute Genome Sequencing Center for Infectious Disease"/>
            <person name="Wu L."/>
            <person name="Ma J."/>
        </authorList>
    </citation>
    <scope>NUCLEOTIDE SEQUENCE [LARGE SCALE GENOMIC DNA]</scope>
    <source>
        <strain evidence="4">CGMCC 1.15772</strain>
    </source>
</reference>
<dbReference type="InterPro" id="IPR020084">
    <property type="entry name" value="NUDIX_hydrolase_CS"/>
</dbReference>
<dbReference type="InterPro" id="IPR000086">
    <property type="entry name" value="NUDIX_hydrolase_dom"/>
</dbReference>
<dbReference type="EMBL" id="JBHSWD010000001">
    <property type="protein sequence ID" value="MFC6591955.1"/>
    <property type="molecule type" value="Genomic_DNA"/>
</dbReference>
<evidence type="ECO:0000313" key="4">
    <source>
        <dbReference type="Proteomes" id="UP001596297"/>
    </source>
</evidence>
<evidence type="ECO:0000259" key="2">
    <source>
        <dbReference type="Pfam" id="PF00293"/>
    </source>
</evidence>
<sequence length="122" mass="12567">MLTLPTIEHSPGLAAQVAAGAACAERVTAKAVTRRGERLWLLHSPVWDCYKFPGGGVEGGESHAAALTREMREEAGAALGELGPCLLTVTELSAAGSRRRGIPDGVTLLRLRGAARAAPAAA</sequence>
<keyword evidence="1" id="KW-0378">Hydrolase</keyword>
<accession>A0ABW1YEE0</accession>
<comment type="caution">
    <text evidence="3">The sequence shown here is derived from an EMBL/GenBank/DDBJ whole genome shotgun (WGS) entry which is preliminary data.</text>
</comment>
<evidence type="ECO:0000313" key="3">
    <source>
        <dbReference type="EMBL" id="MFC6591955.1"/>
    </source>
</evidence>
<dbReference type="PROSITE" id="PS00893">
    <property type="entry name" value="NUDIX_BOX"/>
    <property type="match status" value="1"/>
</dbReference>
<organism evidence="3 4">
    <name type="scientific">Deinococcus lacus</name>
    <dbReference type="NCBI Taxonomy" id="392561"/>
    <lineage>
        <taxon>Bacteria</taxon>
        <taxon>Thermotogati</taxon>
        <taxon>Deinococcota</taxon>
        <taxon>Deinococci</taxon>
        <taxon>Deinococcales</taxon>
        <taxon>Deinococcaceae</taxon>
        <taxon>Deinococcus</taxon>
    </lineage>
</organism>
<dbReference type="InterPro" id="IPR015797">
    <property type="entry name" value="NUDIX_hydrolase-like_dom_sf"/>
</dbReference>
<feature type="domain" description="Nudix hydrolase" evidence="2">
    <location>
        <begin position="28"/>
        <end position="82"/>
    </location>
</feature>
<keyword evidence="4" id="KW-1185">Reference proteome</keyword>
<gene>
    <name evidence="3" type="ORF">ACFP81_08020</name>
</gene>
<dbReference type="RefSeq" id="WP_380082970.1">
    <property type="nucleotide sequence ID" value="NZ_JBHSWD010000001.1"/>
</dbReference>
<evidence type="ECO:0000256" key="1">
    <source>
        <dbReference type="ARBA" id="ARBA00022801"/>
    </source>
</evidence>
<dbReference type="SUPFAM" id="SSF55811">
    <property type="entry name" value="Nudix"/>
    <property type="match status" value="1"/>
</dbReference>
<protein>
    <submittedName>
        <fullName evidence="3">NUDIX domain-containing protein</fullName>
    </submittedName>
</protein>
<dbReference type="Proteomes" id="UP001596297">
    <property type="component" value="Unassembled WGS sequence"/>
</dbReference>
<name>A0ABW1YEE0_9DEIO</name>
<proteinExistence type="predicted"/>
<dbReference type="Pfam" id="PF00293">
    <property type="entry name" value="NUDIX"/>
    <property type="match status" value="1"/>
</dbReference>